<accession>A0ABN3BPR4</accession>
<dbReference type="EMBL" id="BAAAQW010000003">
    <property type="protein sequence ID" value="GAA2198661.1"/>
    <property type="molecule type" value="Genomic_DNA"/>
</dbReference>
<proteinExistence type="predicted"/>
<comment type="caution">
    <text evidence="1">The sequence shown here is derived from an EMBL/GenBank/DDBJ whole genome shotgun (WGS) entry which is preliminary data.</text>
</comment>
<evidence type="ECO:0000313" key="2">
    <source>
        <dbReference type="Proteomes" id="UP001500432"/>
    </source>
</evidence>
<dbReference type="Proteomes" id="UP001500432">
    <property type="component" value="Unassembled WGS sequence"/>
</dbReference>
<sequence>MLAGEAEEHMLHALPHTLEAVLEDVLGPLVLAAHGATLVRGSGSGDVVGGVRGLQVRGLQVLCR</sequence>
<organism evidence="1 2">
    <name type="scientific">Sinomonas flava</name>
    <dbReference type="NCBI Taxonomy" id="496857"/>
    <lineage>
        <taxon>Bacteria</taxon>
        <taxon>Bacillati</taxon>
        <taxon>Actinomycetota</taxon>
        <taxon>Actinomycetes</taxon>
        <taxon>Micrococcales</taxon>
        <taxon>Micrococcaceae</taxon>
        <taxon>Sinomonas</taxon>
    </lineage>
</organism>
<evidence type="ECO:0000313" key="1">
    <source>
        <dbReference type="EMBL" id="GAA2198661.1"/>
    </source>
</evidence>
<name>A0ABN3BPR4_9MICC</name>
<gene>
    <name evidence="1" type="ORF">GCM10009849_12200</name>
</gene>
<reference evidence="1 2" key="1">
    <citation type="journal article" date="2019" name="Int. J. Syst. Evol. Microbiol.">
        <title>The Global Catalogue of Microorganisms (GCM) 10K type strain sequencing project: providing services to taxonomists for standard genome sequencing and annotation.</title>
        <authorList>
            <consortium name="The Broad Institute Genomics Platform"/>
            <consortium name="The Broad Institute Genome Sequencing Center for Infectious Disease"/>
            <person name="Wu L."/>
            <person name="Ma J."/>
        </authorList>
    </citation>
    <scope>NUCLEOTIDE SEQUENCE [LARGE SCALE GENOMIC DNA]</scope>
    <source>
        <strain evidence="1 2">JCM 16034</strain>
    </source>
</reference>
<keyword evidence="2" id="KW-1185">Reference proteome</keyword>
<protein>
    <submittedName>
        <fullName evidence="1">Uncharacterized protein</fullName>
    </submittedName>
</protein>